<organism evidence="1 2">
    <name type="scientific">Thioalkalivibrio sulfidiphilus (strain HL-EbGR7)</name>
    <dbReference type="NCBI Taxonomy" id="396588"/>
    <lineage>
        <taxon>Bacteria</taxon>
        <taxon>Pseudomonadati</taxon>
        <taxon>Pseudomonadota</taxon>
        <taxon>Gammaproteobacteria</taxon>
        <taxon>Chromatiales</taxon>
        <taxon>Ectothiorhodospiraceae</taxon>
        <taxon>Thioalkalivibrio</taxon>
    </lineage>
</organism>
<dbReference type="RefSeq" id="WP_012639493.1">
    <property type="nucleotide sequence ID" value="NC_011901.1"/>
</dbReference>
<keyword evidence="2" id="KW-1185">Reference proteome</keyword>
<dbReference type="AlphaFoldDB" id="B8GPB0"/>
<reference evidence="1 2" key="1">
    <citation type="journal article" date="2011" name="Stand. Genomic Sci.">
        <title>Complete genome sequence of 'Thioalkalivibrio sulfidophilus' HL-EbGr7.</title>
        <authorList>
            <person name="Muyzer G."/>
            <person name="Sorokin D.Y."/>
            <person name="Mavromatis K."/>
            <person name="Lapidus A."/>
            <person name="Clum A."/>
            <person name="Ivanova N."/>
            <person name="Pati A."/>
            <person name="d'Haeseleer P."/>
            <person name="Woyke T."/>
            <person name="Kyrpides N.C."/>
        </authorList>
    </citation>
    <scope>NUCLEOTIDE SEQUENCE [LARGE SCALE GENOMIC DNA]</scope>
    <source>
        <strain evidence="1 2">HL-EbGR7</strain>
    </source>
</reference>
<protein>
    <recommendedName>
        <fullName evidence="3">DUF2835 domain-containing protein</fullName>
    </recommendedName>
</protein>
<proteinExistence type="predicted"/>
<accession>B8GPB0</accession>
<evidence type="ECO:0000313" key="2">
    <source>
        <dbReference type="Proteomes" id="UP000002383"/>
    </source>
</evidence>
<dbReference type="eggNOG" id="ENOG5033BZN">
    <property type="taxonomic scope" value="Bacteria"/>
</dbReference>
<dbReference type="OrthoDB" id="5600793at2"/>
<dbReference type="STRING" id="396588.Tgr7_2958"/>
<dbReference type="InterPro" id="IPR021363">
    <property type="entry name" value="DUF2835"/>
</dbReference>
<dbReference type="KEGG" id="tgr:Tgr7_2958"/>
<dbReference type="EMBL" id="CP001339">
    <property type="protein sequence ID" value="ACL74030.1"/>
    <property type="molecule type" value="Genomic_DNA"/>
</dbReference>
<dbReference type="Proteomes" id="UP000002383">
    <property type="component" value="Chromosome"/>
</dbReference>
<evidence type="ECO:0000313" key="1">
    <source>
        <dbReference type="EMBL" id="ACL74030.1"/>
    </source>
</evidence>
<evidence type="ECO:0008006" key="3">
    <source>
        <dbReference type="Google" id="ProtNLM"/>
    </source>
</evidence>
<gene>
    <name evidence="1" type="ordered locus">Tgr7_2958</name>
</gene>
<dbReference type="Pfam" id="PF11197">
    <property type="entry name" value="DUF2835"/>
    <property type="match status" value="1"/>
</dbReference>
<name>B8GPB0_THISH</name>
<dbReference type="HOGENOM" id="CLU_185065_1_1_6"/>
<sequence>MPCYYFDLHISREEYLRYYQGAATAVRVVDRDGRGVRFPASALRGHVTPTGISGSFCLVTDENHKLLRLERL</sequence>